<reference evidence="3" key="2">
    <citation type="submission" date="2020-04" db="EMBL/GenBank/DDBJ databases">
        <authorList>
            <person name="Santos R.A.C."/>
            <person name="Steenwyk J.L."/>
            <person name="Rivero-Menendez O."/>
            <person name="Mead M.E."/>
            <person name="Silva L.P."/>
            <person name="Bastos R.W."/>
            <person name="Alastruey-Izquierdo A."/>
            <person name="Goldman G.H."/>
            <person name="Rokas A."/>
        </authorList>
    </citation>
    <scope>NUCLEOTIDE SEQUENCE</scope>
    <source>
        <strain evidence="3">CNM-CM8927</strain>
    </source>
</reference>
<name>A0AAN5YQC2_ASPLE</name>
<dbReference type="SUPFAM" id="SSF47459">
    <property type="entry name" value="HLH, helix-loop-helix DNA-binding domain"/>
    <property type="match status" value="1"/>
</dbReference>
<evidence type="ECO:0000256" key="1">
    <source>
        <dbReference type="SAM" id="MobiDB-lite"/>
    </source>
</evidence>
<dbReference type="SMART" id="SM00353">
    <property type="entry name" value="HLH"/>
    <property type="match status" value="1"/>
</dbReference>
<sequence>MATYPDILSGPQDDNNTIDAFQLRSMLPETVAEDSTGTMVLDSEDIFPDELSGPPENIKFPTYISAFREPAVSSDLPPLEVKSKTQLWSPTSCAQQSDRASSDNSTSDTTAPSTSTDSTSRIANTKHKAHNQTPQRSSPRTVSQQDLSLITGVLSPSPSSTPTTKKSGTSSTDSQTIKGRKAAKRASHNIIEKRYRTNMNAKFTTLEKVVTSCRNKQKVSNNRPCSMKKCEILTSAIKCIQNLEDRNAALSEDVAFLREQHHLLGAI</sequence>
<evidence type="ECO:0000313" key="3">
    <source>
        <dbReference type="EMBL" id="KAF4205338.1"/>
    </source>
</evidence>
<dbReference type="PROSITE" id="PS50888">
    <property type="entry name" value="BHLH"/>
    <property type="match status" value="1"/>
</dbReference>
<dbReference type="GO" id="GO:0046983">
    <property type="term" value="F:protein dimerization activity"/>
    <property type="evidence" value="ECO:0007669"/>
    <property type="project" value="InterPro"/>
</dbReference>
<organism evidence="3 4">
    <name type="scientific">Aspergillus lentulus</name>
    <dbReference type="NCBI Taxonomy" id="293939"/>
    <lineage>
        <taxon>Eukaryota</taxon>
        <taxon>Fungi</taxon>
        <taxon>Dikarya</taxon>
        <taxon>Ascomycota</taxon>
        <taxon>Pezizomycotina</taxon>
        <taxon>Eurotiomycetes</taxon>
        <taxon>Eurotiomycetidae</taxon>
        <taxon>Eurotiales</taxon>
        <taxon>Aspergillaceae</taxon>
        <taxon>Aspergillus</taxon>
        <taxon>Aspergillus subgen. Fumigati</taxon>
    </lineage>
</organism>
<dbReference type="PANTHER" id="PTHR47336:SF4">
    <property type="entry name" value="BHLH TRANSCRIPTION FACTOR (EUROFUNG)"/>
    <property type="match status" value="1"/>
</dbReference>
<feature type="compositionally biased region" description="Low complexity" evidence="1">
    <location>
        <begin position="97"/>
        <end position="121"/>
    </location>
</feature>
<dbReference type="PANTHER" id="PTHR47336">
    <property type="entry name" value="TRANSCRIPTION FACTOR HMS1-RELATED"/>
    <property type="match status" value="1"/>
</dbReference>
<dbReference type="InterPro" id="IPR036638">
    <property type="entry name" value="HLH_DNA-bd_sf"/>
</dbReference>
<feature type="domain" description="BHLH" evidence="2">
    <location>
        <begin position="183"/>
        <end position="243"/>
    </location>
</feature>
<feature type="region of interest" description="Disordered" evidence="1">
    <location>
        <begin position="83"/>
        <end position="185"/>
    </location>
</feature>
<feature type="compositionally biased region" description="Polar residues" evidence="1">
    <location>
        <begin position="84"/>
        <end position="96"/>
    </location>
</feature>
<feature type="compositionally biased region" description="Polar residues" evidence="1">
    <location>
        <begin position="131"/>
        <end position="148"/>
    </location>
</feature>
<comment type="caution">
    <text evidence="3">The sequence shown here is derived from an EMBL/GenBank/DDBJ whole genome shotgun (WGS) entry which is preliminary data.</text>
</comment>
<protein>
    <recommendedName>
        <fullName evidence="2">BHLH domain-containing protein</fullName>
    </recommendedName>
</protein>
<dbReference type="Gene3D" id="4.10.280.10">
    <property type="entry name" value="Helix-loop-helix DNA-binding domain"/>
    <property type="match status" value="1"/>
</dbReference>
<gene>
    <name evidence="3" type="ORF">CNMCM8927_006340</name>
</gene>
<dbReference type="EMBL" id="JAAAPU010000044">
    <property type="protein sequence ID" value="KAF4205338.1"/>
    <property type="molecule type" value="Genomic_DNA"/>
</dbReference>
<dbReference type="Pfam" id="PF00010">
    <property type="entry name" value="HLH"/>
    <property type="match status" value="1"/>
</dbReference>
<evidence type="ECO:0000313" key="4">
    <source>
        <dbReference type="Proteomes" id="UP000649114"/>
    </source>
</evidence>
<accession>A0AAN5YQC2</accession>
<dbReference type="AlphaFoldDB" id="A0AAN5YQC2"/>
<dbReference type="InterPro" id="IPR052099">
    <property type="entry name" value="Regulatory_TF_Diverse"/>
</dbReference>
<evidence type="ECO:0000259" key="2">
    <source>
        <dbReference type="PROSITE" id="PS50888"/>
    </source>
</evidence>
<reference evidence="3" key="1">
    <citation type="journal article" date="2020" name="bioRxiv">
        <title>Genomic and phenotypic heterogeneity of clinical isolates of the human pathogens Aspergillus fumigatus, Aspergillus lentulus and Aspergillus fumigatiaffinis.</title>
        <authorList>
            <person name="dos Santos R.A.C."/>
            <person name="Steenwyk J.L."/>
            <person name="Rivero-Menendez O."/>
            <person name="Mead M.E."/>
            <person name="Silva L.P."/>
            <person name="Bastos R.W."/>
            <person name="Alastruey-Izquierdo A."/>
            <person name="Goldman G.H."/>
            <person name="Rokas A."/>
        </authorList>
    </citation>
    <scope>NUCLEOTIDE SEQUENCE</scope>
    <source>
        <strain evidence="3">CNM-CM8927</strain>
    </source>
</reference>
<dbReference type="InterPro" id="IPR011598">
    <property type="entry name" value="bHLH_dom"/>
</dbReference>
<feature type="compositionally biased region" description="Low complexity" evidence="1">
    <location>
        <begin position="155"/>
        <end position="176"/>
    </location>
</feature>
<dbReference type="Proteomes" id="UP000649114">
    <property type="component" value="Unassembled WGS sequence"/>
</dbReference>
<proteinExistence type="predicted"/>